<dbReference type="InterPro" id="IPR011545">
    <property type="entry name" value="DEAD/DEAH_box_helicase_dom"/>
</dbReference>
<dbReference type="GO" id="GO:0000716">
    <property type="term" value="P:transcription-coupled nucleotide-excision repair, DNA damage recognition"/>
    <property type="evidence" value="ECO:0007669"/>
    <property type="project" value="UniProtKB-UniRule"/>
</dbReference>
<dbReference type="Pfam" id="PF00271">
    <property type="entry name" value="Helicase_C"/>
    <property type="match status" value="1"/>
</dbReference>
<keyword evidence="6 9" id="KW-0067">ATP-binding</keyword>
<dbReference type="Gene3D" id="2.40.10.170">
    <property type="match status" value="1"/>
</dbReference>
<evidence type="ECO:0000259" key="11">
    <source>
        <dbReference type="PROSITE" id="PS51194"/>
    </source>
</evidence>
<dbReference type="InterPro" id="IPR027417">
    <property type="entry name" value="P-loop_NTPase"/>
</dbReference>
<organism evidence="12 13">
    <name type="scientific">Maioricimonas rarisocia</name>
    <dbReference type="NCBI Taxonomy" id="2528026"/>
    <lineage>
        <taxon>Bacteria</taxon>
        <taxon>Pseudomonadati</taxon>
        <taxon>Planctomycetota</taxon>
        <taxon>Planctomycetia</taxon>
        <taxon>Planctomycetales</taxon>
        <taxon>Planctomycetaceae</taxon>
        <taxon>Maioricimonas</taxon>
    </lineage>
</organism>
<dbReference type="AlphaFoldDB" id="A0A517ZBF8"/>
<keyword evidence="8 9" id="KW-0234">DNA repair</keyword>
<dbReference type="InterPro" id="IPR001650">
    <property type="entry name" value="Helicase_C-like"/>
</dbReference>
<dbReference type="HAMAP" id="MF_00969">
    <property type="entry name" value="TRCF"/>
    <property type="match status" value="1"/>
</dbReference>
<dbReference type="SUPFAM" id="SSF141259">
    <property type="entry name" value="CarD-like"/>
    <property type="match status" value="1"/>
</dbReference>
<evidence type="ECO:0000256" key="7">
    <source>
        <dbReference type="ARBA" id="ARBA00023125"/>
    </source>
</evidence>
<dbReference type="Pfam" id="PF03461">
    <property type="entry name" value="TRCF"/>
    <property type="match status" value="1"/>
</dbReference>
<comment type="function">
    <text evidence="9">Couples transcription and DNA repair by recognizing RNA polymerase (RNAP) stalled at DNA lesions. Mediates ATP-dependent release of RNAP and its truncated transcript from the DNA, and recruitment of nucleotide excision repair machinery to the damaged site.</text>
</comment>
<dbReference type="Pfam" id="PF02559">
    <property type="entry name" value="CarD_TRCF_RID"/>
    <property type="match status" value="1"/>
</dbReference>
<protein>
    <recommendedName>
        <fullName evidence="9">Transcription-repair-coupling factor</fullName>
        <shortName evidence="9">TRCF</shortName>
        <ecNumber evidence="9">3.6.4.-</ecNumber>
    </recommendedName>
</protein>
<dbReference type="InterPro" id="IPR041471">
    <property type="entry name" value="UvrB_inter"/>
</dbReference>
<dbReference type="Pfam" id="PF00270">
    <property type="entry name" value="DEAD"/>
    <property type="match status" value="1"/>
</dbReference>
<name>A0A517ZBF8_9PLAN</name>
<evidence type="ECO:0000313" key="13">
    <source>
        <dbReference type="Proteomes" id="UP000320496"/>
    </source>
</evidence>
<evidence type="ECO:0000256" key="6">
    <source>
        <dbReference type="ARBA" id="ARBA00022840"/>
    </source>
</evidence>
<evidence type="ECO:0000256" key="3">
    <source>
        <dbReference type="ARBA" id="ARBA00022763"/>
    </source>
</evidence>
<dbReference type="GO" id="GO:0005524">
    <property type="term" value="F:ATP binding"/>
    <property type="evidence" value="ECO:0007669"/>
    <property type="project" value="UniProtKB-UniRule"/>
</dbReference>
<dbReference type="GO" id="GO:0003684">
    <property type="term" value="F:damaged DNA binding"/>
    <property type="evidence" value="ECO:0007669"/>
    <property type="project" value="InterPro"/>
</dbReference>
<evidence type="ECO:0000259" key="10">
    <source>
        <dbReference type="PROSITE" id="PS51192"/>
    </source>
</evidence>
<evidence type="ECO:0000256" key="2">
    <source>
        <dbReference type="ARBA" id="ARBA00022741"/>
    </source>
</evidence>
<dbReference type="SUPFAM" id="SSF52540">
    <property type="entry name" value="P-loop containing nucleoside triphosphate hydrolases"/>
    <property type="match status" value="4"/>
</dbReference>
<evidence type="ECO:0000256" key="4">
    <source>
        <dbReference type="ARBA" id="ARBA00022801"/>
    </source>
</evidence>
<dbReference type="GO" id="GO:0005737">
    <property type="term" value="C:cytoplasm"/>
    <property type="evidence" value="ECO:0007669"/>
    <property type="project" value="UniProtKB-SubCell"/>
</dbReference>
<dbReference type="Gene3D" id="3.90.1150.50">
    <property type="entry name" value="Transcription-repair-coupling factor, D7 domain"/>
    <property type="match status" value="1"/>
</dbReference>
<accession>A0A517ZBF8</accession>
<dbReference type="InterPro" id="IPR003711">
    <property type="entry name" value="CarD-like/TRCF_RID"/>
</dbReference>
<evidence type="ECO:0000256" key="8">
    <source>
        <dbReference type="ARBA" id="ARBA00023204"/>
    </source>
</evidence>
<keyword evidence="13" id="KW-1185">Reference proteome</keyword>
<keyword evidence="7 9" id="KW-0238">DNA-binding</keyword>
<keyword evidence="2 9" id="KW-0547">Nucleotide-binding</keyword>
<dbReference type="InterPro" id="IPR036101">
    <property type="entry name" value="CarD-like/TRCF_RID_sf"/>
</dbReference>
<dbReference type="SMART" id="SM01058">
    <property type="entry name" value="CarD_TRCF"/>
    <property type="match status" value="1"/>
</dbReference>
<dbReference type="Proteomes" id="UP000320496">
    <property type="component" value="Chromosome"/>
</dbReference>
<gene>
    <name evidence="12" type="primary">mfd_2</name>
    <name evidence="9" type="synonym">mfd</name>
    <name evidence="12" type="ORF">Mal4_41740</name>
</gene>
<feature type="domain" description="Helicase C-terminal" evidence="11">
    <location>
        <begin position="758"/>
        <end position="912"/>
    </location>
</feature>
<feature type="domain" description="Helicase ATP-binding" evidence="10">
    <location>
        <begin position="576"/>
        <end position="737"/>
    </location>
</feature>
<dbReference type="SUPFAM" id="SSF143517">
    <property type="entry name" value="TRCF domain-like"/>
    <property type="match status" value="1"/>
</dbReference>
<dbReference type="PANTHER" id="PTHR47964:SF1">
    <property type="entry name" value="ATP-DEPENDENT DNA HELICASE HOMOLOG RECG, CHLOROPLASTIC"/>
    <property type="match status" value="1"/>
</dbReference>
<dbReference type="InterPro" id="IPR047112">
    <property type="entry name" value="RecG/Mfd"/>
</dbReference>
<dbReference type="OrthoDB" id="9804325at2"/>
<dbReference type="EC" id="3.6.4.-" evidence="9"/>
<dbReference type="Gene3D" id="3.40.50.300">
    <property type="entry name" value="P-loop containing nucleotide triphosphate hydrolases"/>
    <property type="match status" value="2"/>
</dbReference>
<dbReference type="Gene3D" id="3.40.50.11180">
    <property type="match status" value="1"/>
</dbReference>
<proteinExistence type="inferred from homology"/>
<dbReference type="InterPro" id="IPR004576">
    <property type="entry name" value="Mfd"/>
</dbReference>
<dbReference type="PANTHER" id="PTHR47964">
    <property type="entry name" value="ATP-DEPENDENT DNA HELICASE HOMOLOG RECG, CHLOROPLASTIC"/>
    <property type="match status" value="1"/>
</dbReference>
<dbReference type="RefSeq" id="WP_145370968.1">
    <property type="nucleotide sequence ID" value="NZ_CP036275.1"/>
</dbReference>
<dbReference type="InterPro" id="IPR014001">
    <property type="entry name" value="Helicase_ATP-bd"/>
</dbReference>
<keyword evidence="4 9" id="KW-0378">Hydrolase</keyword>
<keyword evidence="1 9" id="KW-0963">Cytoplasm</keyword>
<evidence type="ECO:0000256" key="5">
    <source>
        <dbReference type="ARBA" id="ARBA00022806"/>
    </source>
</evidence>
<dbReference type="EMBL" id="CP036275">
    <property type="protein sequence ID" value="QDU39826.1"/>
    <property type="molecule type" value="Genomic_DNA"/>
</dbReference>
<sequence length="1093" mass="121466">MAQAARESEIRSLVDLPGRICRHPGFGEVLSALGRGDSATIDGAWGSCSALVAAGLADAVPATLLVVCPRIADVDAMASDLASYLGGEPEILPAWESLPSEHTLSDEVFGQRLRVLGRLEGPSPPRVIVTSFPALMQPVPARSTREASQRRLSVGETLDLDELLRWLVDRGFERVPVIERPGEFSVHGGIIDVFTADTPDPLRLELFGDEVDSLRRFDVETQRKTETLKEAVLTAVAPVALGDAAEPADAELAAATSEAEHFADCLPAGSWILLQDLADMQEEGRSYLRRLDDARGLYSVEASLERVTTRPTVSVTALGLASFEASCHLQVESIERFAGPKSDVLNELAGIVGRDESVLIACHNAGEQERLSELIEQSGVGLEGRVQLCVGTVTRGFRLVRDRLIVIGDNELFNRTDIRRVRRRRRPETRAIDTFLDLSEGDLVVHIAHGIARYRGMEVLESEGRKEEHLTLEFRDGVRVFVPVSLIHLVQKYVGAAKAAPRLSKLGGTLWSRQKKKVSDAISDMASDMLRLQAARESKPGIACPPDSHWIQEFEASFPYVETDDQLTAIEESKQDLERPRPMDRLICGDVGFGKTEVAMRAAFKVIDSGRQVAVLVPTTVLAEQHYRTFTDRMAEFPINVELLSRFRTKAEQRNVVASLAEGRVDLVIGTHRLVQPDVKFKDLGLLVIDEEQRFGVDAKEMLKRLRLAVDVMTLSATPIPRTLHMSLLGIRDISNLTTPPQDRVSIETRICRWDGDLIRRAVVRELNRGGQVYFVHNRVYNIRSIADRLRSIVPEAEIGIVHGQMKEGELEQNMLDFVSGRTDILVATTIIESGLDIPNANTIFIHEADRYGLADLHQLRGRVGRYKHRAYCYLILDESRPLTSIAAKRLKAIEEYSELGSGFRIAMRDLEIRGAGNILGTEQSGHIATVGYELYCQLLENAVRQLKGEAPRENPYVNVDLPIQAYLPDEYVGTGRAKIEVYRKLAAAGTAAELAEVEEELRDRFGPLPPAAEQLLSLKELQLLAYSWRLENIRLEAGYAVFGYRNTEKVQELAARLRPDLRVVDRRNAYLVLPREELTGAALLEHLKSVLR</sequence>
<comment type="subcellular location">
    <subcellularLocation>
        <location evidence="9">Cytoplasm</location>
    </subcellularLocation>
</comment>
<comment type="similarity">
    <text evidence="9">In the N-terminal section; belongs to the UvrB family.</text>
</comment>
<dbReference type="GO" id="GO:0006355">
    <property type="term" value="P:regulation of DNA-templated transcription"/>
    <property type="evidence" value="ECO:0007669"/>
    <property type="project" value="UniProtKB-UniRule"/>
</dbReference>
<dbReference type="SMART" id="SM00490">
    <property type="entry name" value="HELICc"/>
    <property type="match status" value="1"/>
</dbReference>
<dbReference type="PROSITE" id="PS51194">
    <property type="entry name" value="HELICASE_CTER"/>
    <property type="match status" value="1"/>
</dbReference>
<keyword evidence="5" id="KW-0347">Helicase</keyword>
<dbReference type="Gene3D" id="3.30.2060.10">
    <property type="entry name" value="Penicillin-binding protein 1b domain"/>
    <property type="match status" value="1"/>
</dbReference>
<dbReference type="InterPro" id="IPR005118">
    <property type="entry name" value="TRCF_C"/>
</dbReference>
<evidence type="ECO:0000313" key="12">
    <source>
        <dbReference type="EMBL" id="QDU39826.1"/>
    </source>
</evidence>
<dbReference type="SMART" id="SM00982">
    <property type="entry name" value="TRCF"/>
    <property type="match status" value="1"/>
</dbReference>
<dbReference type="GO" id="GO:0016787">
    <property type="term" value="F:hydrolase activity"/>
    <property type="evidence" value="ECO:0007669"/>
    <property type="project" value="UniProtKB-KW"/>
</dbReference>
<comment type="similarity">
    <text evidence="9">In the C-terminal section; belongs to the helicase family. RecG subfamily.</text>
</comment>
<dbReference type="GO" id="GO:0003678">
    <property type="term" value="F:DNA helicase activity"/>
    <property type="evidence" value="ECO:0007669"/>
    <property type="project" value="TreeGrafter"/>
</dbReference>
<dbReference type="InterPro" id="IPR037235">
    <property type="entry name" value="TRCF-like_C_D7"/>
</dbReference>
<dbReference type="PROSITE" id="PS51192">
    <property type="entry name" value="HELICASE_ATP_BIND_1"/>
    <property type="match status" value="1"/>
</dbReference>
<keyword evidence="3 9" id="KW-0227">DNA damage</keyword>
<evidence type="ECO:0000256" key="1">
    <source>
        <dbReference type="ARBA" id="ARBA00022490"/>
    </source>
</evidence>
<dbReference type="Pfam" id="PF17757">
    <property type="entry name" value="UvrB_inter"/>
    <property type="match status" value="1"/>
</dbReference>
<dbReference type="SMART" id="SM00487">
    <property type="entry name" value="DEXDc"/>
    <property type="match status" value="1"/>
</dbReference>
<dbReference type="CDD" id="cd17991">
    <property type="entry name" value="DEXHc_TRCF"/>
    <property type="match status" value="1"/>
</dbReference>
<reference evidence="12 13" key="1">
    <citation type="submission" date="2019-02" db="EMBL/GenBank/DDBJ databases">
        <title>Deep-cultivation of Planctomycetes and their phenomic and genomic characterization uncovers novel biology.</title>
        <authorList>
            <person name="Wiegand S."/>
            <person name="Jogler M."/>
            <person name="Boedeker C."/>
            <person name="Pinto D."/>
            <person name="Vollmers J."/>
            <person name="Rivas-Marin E."/>
            <person name="Kohn T."/>
            <person name="Peeters S.H."/>
            <person name="Heuer A."/>
            <person name="Rast P."/>
            <person name="Oberbeckmann S."/>
            <person name="Bunk B."/>
            <person name="Jeske O."/>
            <person name="Meyerdierks A."/>
            <person name="Storesund J.E."/>
            <person name="Kallscheuer N."/>
            <person name="Luecker S."/>
            <person name="Lage O.M."/>
            <person name="Pohl T."/>
            <person name="Merkel B.J."/>
            <person name="Hornburger P."/>
            <person name="Mueller R.-W."/>
            <person name="Bruemmer F."/>
            <person name="Labrenz M."/>
            <person name="Spormann A.M."/>
            <person name="Op den Camp H."/>
            <person name="Overmann J."/>
            <person name="Amann R."/>
            <person name="Jetten M.S.M."/>
            <person name="Mascher T."/>
            <person name="Medema M.H."/>
            <person name="Devos D.P."/>
            <person name="Kaster A.-K."/>
            <person name="Ovreas L."/>
            <person name="Rohde M."/>
            <person name="Galperin M.Y."/>
            <person name="Jogler C."/>
        </authorList>
    </citation>
    <scope>NUCLEOTIDE SEQUENCE [LARGE SCALE GENOMIC DNA]</scope>
    <source>
        <strain evidence="12 13">Mal4</strain>
    </source>
</reference>
<evidence type="ECO:0000256" key="9">
    <source>
        <dbReference type="HAMAP-Rule" id="MF_00969"/>
    </source>
</evidence>
<dbReference type="NCBIfam" id="TIGR00580">
    <property type="entry name" value="mfd"/>
    <property type="match status" value="1"/>
</dbReference>
<dbReference type="KEGG" id="mri:Mal4_41740"/>